<accession>A0A6Q2XNB6</accession>
<dbReference type="CTD" id="140738"/>
<name>A0A6Q2XNB6_ESOLU</name>
<keyword evidence="1" id="KW-0812">Transmembrane</keyword>
<reference evidence="2" key="3">
    <citation type="submission" date="2025-08" db="UniProtKB">
        <authorList>
            <consortium name="Ensembl"/>
        </authorList>
    </citation>
    <scope>IDENTIFICATION</scope>
</reference>
<keyword evidence="3" id="KW-1185">Reference proteome</keyword>
<feature type="transmembrane region" description="Helical" evidence="1">
    <location>
        <begin position="135"/>
        <end position="156"/>
    </location>
</feature>
<proteinExistence type="predicted"/>
<feature type="transmembrane region" description="Helical" evidence="1">
    <location>
        <begin position="162"/>
        <end position="181"/>
    </location>
</feature>
<dbReference type="OrthoDB" id="9903296at2759"/>
<keyword evidence="1" id="KW-1133">Transmembrane helix</keyword>
<organism evidence="2 3">
    <name type="scientific">Esox lucius</name>
    <name type="common">Northern pike</name>
    <dbReference type="NCBI Taxonomy" id="8010"/>
    <lineage>
        <taxon>Eukaryota</taxon>
        <taxon>Metazoa</taxon>
        <taxon>Chordata</taxon>
        <taxon>Craniata</taxon>
        <taxon>Vertebrata</taxon>
        <taxon>Euteleostomi</taxon>
        <taxon>Actinopterygii</taxon>
        <taxon>Neopterygii</taxon>
        <taxon>Teleostei</taxon>
        <taxon>Protacanthopterygii</taxon>
        <taxon>Esociformes</taxon>
        <taxon>Esocidae</taxon>
        <taxon>Esox</taxon>
    </lineage>
</organism>
<evidence type="ECO:0000313" key="2">
    <source>
        <dbReference type="Ensembl" id="ENSELUP00000054620.1"/>
    </source>
</evidence>
<feature type="transmembrane region" description="Helical" evidence="1">
    <location>
        <begin position="92"/>
        <end position="115"/>
    </location>
</feature>
<protein>
    <recommendedName>
        <fullName evidence="4">Transmembrane protein 37</fullName>
    </recommendedName>
</protein>
<dbReference type="PANTHER" id="PTHR31767:SF0">
    <property type="entry name" value="VOLTAGE-DEPENDENT CALCIUM CHANNEL GAMMA-LIKE SUBUNIT"/>
    <property type="match status" value="1"/>
</dbReference>
<dbReference type="Gene3D" id="1.20.140.150">
    <property type="match status" value="1"/>
</dbReference>
<dbReference type="Ensembl" id="ENSELUT00000077895.2">
    <property type="protein sequence ID" value="ENSELUP00000054620.1"/>
    <property type="gene ID" value="ENSELUG00000025136.2"/>
</dbReference>
<dbReference type="GeneTree" id="ENSGT00390000006225"/>
<dbReference type="InParanoid" id="A0A6Q2XNB6"/>
<reference evidence="3" key="1">
    <citation type="journal article" date="2014" name="PLoS ONE">
        <title>The genome and linkage map of the northern pike (Esox lucius): conserved synteny revealed between the salmonid sister group and the Neoteleostei.</title>
        <authorList>
            <person name="Rondeau E.B."/>
            <person name="Minkley D.R."/>
            <person name="Leong J.S."/>
            <person name="Messmer A.M."/>
            <person name="Jantzen J.R."/>
            <person name="von Schalburg K.R."/>
            <person name="Lemon C."/>
            <person name="Bird N.H."/>
            <person name="Koop B.F."/>
        </authorList>
    </citation>
    <scope>NUCLEOTIDE SEQUENCE</scope>
</reference>
<feature type="transmembrane region" description="Helical" evidence="1">
    <location>
        <begin position="21"/>
        <end position="53"/>
    </location>
</feature>
<dbReference type="PANTHER" id="PTHR31767">
    <property type="entry name" value="VOLTAGE-DEPENDENT CALCIUM CHANNEL GAMMA-LIKE SUBUNIT"/>
    <property type="match status" value="1"/>
</dbReference>
<dbReference type="OMA" id="WCEFIAT"/>
<dbReference type="Bgee" id="ENSELUG00000025136">
    <property type="expression patterns" value="Expressed in digestive tract and 12 other cell types or tissues"/>
</dbReference>
<dbReference type="GO" id="GO:0016020">
    <property type="term" value="C:membrane"/>
    <property type="evidence" value="ECO:0007669"/>
    <property type="project" value="InterPro"/>
</dbReference>
<dbReference type="AlphaFoldDB" id="A0A6Q2XNB6"/>
<keyword evidence="1" id="KW-0472">Membrane</keyword>
<dbReference type="RefSeq" id="XP_010878527.1">
    <property type="nucleotide sequence ID" value="XM_010880225.5"/>
</dbReference>
<evidence type="ECO:0000256" key="1">
    <source>
        <dbReference type="SAM" id="Phobius"/>
    </source>
</evidence>
<dbReference type="GO" id="GO:0005244">
    <property type="term" value="F:voltage-gated monoatomic ion channel activity"/>
    <property type="evidence" value="ECO:0007669"/>
    <property type="project" value="InterPro"/>
</dbReference>
<reference evidence="2" key="4">
    <citation type="submission" date="2025-09" db="UniProtKB">
        <authorList>
            <consortium name="Ensembl"/>
        </authorList>
    </citation>
    <scope>IDENTIFICATION</scope>
</reference>
<gene>
    <name evidence="2" type="primary">TMEM37</name>
</gene>
<dbReference type="GO" id="GO:0005262">
    <property type="term" value="F:calcium channel activity"/>
    <property type="evidence" value="ECO:0007669"/>
    <property type="project" value="InterPro"/>
</dbReference>
<evidence type="ECO:0000313" key="3">
    <source>
        <dbReference type="Proteomes" id="UP000265140"/>
    </source>
</evidence>
<dbReference type="KEGG" id="els:105016410"/>
<sequence length="213" mass="22487">MTAIQMKLPGGAHRERKSQPLFLEVLIRSLIILCTALAIVLSSIAVCDGYWLLAGGRRMFGLWNFCTWEAAVEPAAPPNCTTYRSESGVQGVALSLCRSVVSLAVVGGIFGLELLVMSQASEGQDSRRRWSLGSALLLVAAALSAAGVALFAALLWQHASPLGFTLTFWCQFTAAFLLFLNGTAARHVHHMAQAGGAPGGLGDGGGQVWKCQG</sequence>
<evidence type="ECO:0008006" key="4">
    <source>
        <dbReference type="Google" id="ProtNLM"/>
    </source>
</evidence>
<dbReference type="InterPro" id="IPR029372">
    <property type="entry name" value="Tmem37"/>
</dbReference>
<dbReference type="Proteomes" id="UP000265140">
    <property type="component" value="Chromosome 16"/>
</dbReference>
<reference evidence="2" key="2">
    <citation type="submission" date="2020-02" db="EMBL/GenBank/DDBJ databases">
        <title>Esox lucius (northern pike) genome, fEsoLuc1, primary haplotype.</title>
        <authorList>
            <person name="Myers G."/>
            <person name="Karagic N."/>
            <person name="Meyer A."/>
            <person name="Pippel M."/>
            <person name="Reichard M."/>
            <person name="Winkler S."/>
            <person name="Tracey A."/>
            <person name="Sims Y."/>
            <person name="Howe K."/>
            <person name="Rhie A."/>
            <person name="Formenti G."/>
            <person name="Durbin R."/>
            <person name="Fedrigo O."/>
            <person name="Jarvis E.D."/>
        </authorList>
    </citation>
    <scope>NUCLEOTIDE SEQUENCE [LARGE SCALE GENOMIC DNA]</scope>
</reference>
<dbReference type="GeneID" id="105016410"/>
<dbReference type="Pfam" id="PF15108">
    <property type="entry name" value="TMEM37"/>
    <property type="match status" value="1"/>
</dbReference>